<comment type="caution">
    <text evidence="2">The sequence shown here is derived from an EMBL/GenBank/DDBJ whole genome shotgun (WGS) entry which is preliminary data.</text>
</comment>
<dbReference type="RefSeq" id="WP_106775461.1">
    <property type="nucleotide sequence ID" value="NZ_PXYK01000044.1"/>
</dbReference>
<evidence type="ECO:0000256" key="1">
    <source>
        <dbReference type="SAM" id="MobiDB-lite"/>
    </source>
</evidence>
<organism evidence="2 3">
    <name type="scientific">Kumtagia ephedrae</name>
    <dbReference type="NCBI Taxonomy" id="2116701"/>
    <lineage>
        <taxon>Bacteria</taxon>
        <taxon>Pseudomonadati</taxon>
        <taxon>Pseudomonadota</taxon>
        <taxon>Alphaproteobacteria</taxon>
        <taxon>Hyphomicrobiales</taxon>
        <taxon>Phyllobacteriaceae</taxon>
        <taxon>Kumtagia</taxon>
    </lineage>
</organism>
<gene>
    <name evidence="2" type="ORF">C7I84_27760</name>
</gene>
<evidence type="ECO:0000313" key="3">
    <source>
        <dbReference type="Proteomes" id="UP000241229"/>
    </source>
</evidence>
<evidence type="ECO:0008006" key="4">
    <source>
        <dbReference type="Google" id="ProtNLM"/>
    </source>
</evidence>
<accession>A0A2P7RLP3</accession>
<protein>
    <recommendedName>
        <fullName evidence="4">DUF2336 domain-containing protein</fullName>
    </recommendedName>
</protein>
<dbReference type="OrthoDB" id="8437243at2"/>
<dbReference type="AlphaFoldDB" id="A0A2P7RLP3"/>
<sequence length="324" mass="34822">MSASDFRDIVVRGDAGKAERLFRAAVSAFCSLPRPSRREVAQLDDLTLPLIELVSVEARRYVAAALSECLIAPPGLLGRLADDRVDVAAPLLVRSPLLGDVDLIALIGKHGLPHARAIARRPQLNPTIAQLIRALEASAAAAAQASPESTEAPAPASEQRSAEETRQRLRAMMREELDARRPRADDFDPDPALFGKLRDTALTGNDLMFQTALADALGMSVEAVRAIARLPGYSSLLAALRALDLGEEQAFLIAAAVSPTQFPHPETIRMFIERYRALDRAIAVERVRGWKLEMVATWIQRNGAAARASGSASGTAAAKRAGAR</sequence>
<name>A0A2P7RLP3_9HYPH</name>
<evidence type="ECO:0000313" key="2">
    <source>
        <dbReference type="EMBL" id="PSJ51085.1"/>
    </source>
</evidence>
<dbReference type="EMBL" id="PXYK01000044">
    <property type="protein sequence ID" value="PSJ51085.1"/>
    <property type="molecule type" value="Genomic_DNA"/>
</dbReference>
<dbReference type="Proteomes" id="UP000241229">
    <property type="component" value="Unassembled WGS sequence"/>
</dbReference>
<reference evidence="2 3" key="1">
    <citation type="submission" date="2018-03" db="EMBL/GenBank/DDBJ databases">
        <title>The draft genome of Mesorhizobium sp. 6GN-30.</title>
        <authorList>
            <person name="Liu L."/>
            <person name="Li L."/>
            <person name="Wang T."/>
            <person name="Zhang X."/>
            <person name="Liang L."/>
        </authorList>
    </citation>
    <scope>NUCLEOTIDE SEQUENCE [LARGE SCALE GENOMIC DNA]</scope>
    <source>
        <strain evidence="2 3">6GN30</strain>
    </source>
</reference>
<keyword evidence="3" id="KW-1185">Reference proteome</keyword>
<feature type="region of interest" description="Disordered" evidence="1">
    <location>
        <begin position="142"/>
        <end position="166"/>
    </location>
</feature>
<proteinExistence type="predicted"/>
<feature type="compositionally biased region" description="Low complexity" evidence="1">
    <location>
        <begin position="142"/>
        <end position="158"/>
    </location>
</feature>